<feature type="domain" description="DNA polymerase delta/zeta catalytic subunit N-terminal" evidence="19">
    <location>
        <begin position="54"/>
        <end position="143"/>
    </location>
</feature>
<evidence type="ECO:0000256" key="8">
    <source>
        <dbReference type="ARBA" id="ARBA00022763"/>
    </source>
</evidence>
<dbReference type="Pfam" id="PF03104">
    <property type="entry name" value="DNA_pol_B_exo1"/>
    <property type="match status" value="1"/>
</dbReference>
<dbReference type="Gene3D" id="3.30.420.10">
    <property type="entry name" value="Ribonuclease H-like superfamily/Ribonuclease H"/>
    <property type="match status" value="1"/>
</dbReference>
<dbReference type="PANTHER" id="PTHR45812">
    <property type="entry name" value="DNA POLYMERASE ZETA CATALYTIC SUBUNIT"/>
    <property type="match status" value="1"/>
</dbReference>
<feature type="domain" description="C4-type zinc-finger of DNA polymerase delta" evidence="18">
    <location>
        <begin position="1397"/>
        <end position="1466"/>
    </location>
</feature>
<accession>A0AAD4MDQ0</accession>
<keyword evidence="13" id="KW-0234">DNA repair</keyword>
<organism evidence="21 22">
    <name type="scientific">Multifurca ochricompacta</name>
    <dbReference type="NCBI Taxonomy" id="376703"/>
    <lineage>
        <taxon>Eukaryota</taxon>
        <taxon>Fungi</taxon>
        <taxon>Dikarya</taxon>
        <taxon>Basidiomycota</taxon>
        <taxon>Agaricomycotina</taxon>
        <taxon>Agaricomycetes</taxon>
        <taxon>Russulales</taxon>
        <taxon>Russulaceae</taxon>
        <taxon>Multifurca</taxon>
    </lineage>
</organism>
<gene>
    <name evidence="21" type="ORF">B0F90DRAFT_1807452</name>
</gene>
<feature type="compositionally biased region" description="Acidic residues" evidence="15">
    <location>
        <begin position="422"/>
        <end position="435"/>
    </location>
</feature>
<dbReference type="EC" id="2.7.7.7" evidence="3"/>
<evidence type="ECO:0000256" key="5">
    <source>
        <dbReference type="ARBA" id="ARBA00022679"/>
    </source>
</evidence>
<dbReference type="GO" id="GO:0003887">
    <property type="term" value="F:DNA-directed DNA polymerase activity"/>
    <property type="evidence" value="ECO:0007669"/>
    <property type="project" value="UniProtKB-KW"/>
</dbReference>
<dbReference type="InterPro" id="IPR023211">
    <property type="entry name" value="DNA_pol_palm_dom_sf"/>
</dbReference>
<dbReference type="InterPro" id="IPR025687">
    <property type="entry name" value="Znf-C4pol"/>
</dbReference>
<comment type="cofactor">
    <cofactor evidence="1">
        <name>[4Fe-4S] cluster</name>
        <dbReference type="ChEBI" id="CHEBI:49883"/>
    </cofactor>
</comment>
<keyword evidence="8" id="KW-0227">DNA damage</keyword>
<dbReference type="Gene3D" id="1.10.132.60">
    <property type="entry name" value="DNA polymerase family B, C-terminal domain"/>
    <property type="match status" value="1"/>
</dbReference>
<dbReference type="GO" id="GO:0000166">
    <property type="term" value="F:nucleotide binding"/>
    <property type="evidence" value="ECO:0007669"/>
    <property type="project" value="InterPro"/>
</dbReference>
<dbReference type="GO" id="GO:0000724">
    <property type="term" value="P:double-strand break repair via homologous recombination"/>
    <property type="evidence" value="ECO:0007669"/>
    <property type="project" value="TreeGrafter"/>
</dbReference>
<feature type="domain" description="DNA-directed DNA polymerase family B multifunctional" evidence="16">
    <location>
        <begin position="1149"/>
        <end position="1339"/>
    </location>
</feature>
<dbReference type="GO" id="GO:0005634">
    <property type="term" value="C:nucleus"/>
    <property type="evidence" value="ECO:0007669"/>
    <property type="project" value="TreeGrafter"/>
</dbReference>
<dbReference type="Pfam" id="PF14260">
    <property type="entry name" value="zf-C4pol"/>
    <property type="match status" value="1"/>
</dbReference>
<evidence type="ECO:0000259" key="19">
    <source>
        <dbReference type="Pfam" id="PF24055"/>
    </source>
</evidence>
<feature type="region of interest" description="Disordered" evidence="15">
    <location>
        <begin position="400"/>
        <end position="500"/>
    </location>
</feature>
<keyword evidence="5" id="KW-0808">Transferase</keyword>
<feature type="domain" description="DNA-directed DNA polymerase family B exonuclease" evidence="17">
    <location>
        <begin position="803"/>
        <end position="905"/>
    </location>
</feature>
<evidence type="ECO:0000256" key="14">
    <source>
        <dbReference type="ARBA" id="ARBA00049244"/>
    </source>
</evidence>
<feature type="compositionally biased region" description="Polar residues" evidence="15">
    <location>
        <begin position="453"/>
        <end position="467"/>
    </location>
</feature>
<dbReference type="InterPro" id="IPR043502">
    <property type="entry name" value="DNA/RNA_pol_sf"/>
</dbReference>
<dbReference type="Pfam" id="PF24055">
    <property type="entry name" value="POL3_N"/>
    <property type="match status" value="1"/>
</dbReference>
<keyword evidence="22" id="KW-1185">Reference proteome</keyword>
<feature type="compositionally biased region" description="Basic and acidic residues" evidence="15">
    <location>
        <begin position="1490"/>
        <end position="1499"/>
    </location>
</feature>
<dbReference type="GO" id="GO:0016035">
    <property type="term" value="C:zeta DNA polymerase complex"/>
    <property type="evidence" value="ECO:0007669"/>
    <property type="project" value="InterPro"/>
</dbReference>
<evidence type="ECO:0000259" key="16">
    <source>
        <dbReference type="Pfam" id="PF00136"/>
    </source>
</evidence>
<dbReference type="SUPFAM" id="SSF56672">
    <property type="entry name" value="DNA/RNA polymerases"/>
    <property type="match status" value="1"/>
</dbReference>
<evidence type="ECO:0000313" key="22">
    <source>
        <dbReference type="Proteomes" id="UP001203297"/>
    </source>
</evidence>
<feature type="compositionally biased region" description="Basic and acidic residues" evidence="15">
    <location>
        <begin position="412"/>
        <end position="421"/>
    </location>
</feature>
<evidence type="ECO:0000256" key="7">
    <source>
        <dbReference type="ARBA" id="ARBA00022723"/>
    </source>
</evidence>
<protein>
    <recommendedName>
        <fullName evidence="4">DNA polymerase zeta catalytic subunit</fullName>
        <ecNumber evidence="3">2.7.7.7</ecNumber>
    </recommendedName>
</protein>
<evidence type="ECO:0000256" key="10">
    <source>
        <dbReference type="ARBA" id="ARBA00022932"/>
    </source>
</evidence>
<dbReference type="Gene3D" id="3.90.1600.10">
    <property type="entry name" value="Palm domain of DNA polymerase"/>
    <property type="match status" value="1"/>
</dbReference>
<evidence type="ECO:0000256" key="12">
    <source>
        <dbReference type="ARBA" id="ARBA00023014"/>
    </source>
</evidence>
<name>A0AAD4MDQ0_9AGAM</name>
<dbReference type="InterPro" id="IPR006133">
    <property type="entry name" value="DNA-dir_DNA_pol_B_exonuc"/>
</dbReference>
<dbReference type="InterPro" id="IPR012337">
    <property type="entry name" value="RNaseH-like_sf"/>
</dbReference>
<dbReference type="Pfam" id="PF00136">
    <property type="entry name" value="DNA_pol_B"/>
    <property type="match status" value="2"/>
</dbReference>
<evidence type="ECO:0000256" key="11">
    <source>
        <dbReference type="ARBA" id="ARBA00023004"/>
    </source>
</evidence>
<evidence type="ECO:0000313" key="21">
    <source>
        <dbReference type="EMBL" id="KAI0308195.1"/>
    </source>
</evidence>
<dbReference type="Pfam" id="PF24065">
    <property type="entry name" value="REV3_N"/>
    <property type="match status" value="1"/>
</dbReference>
<feature type="region of interest" description="Disordered" evidence="15">
    <location>
        <begin position="275"/>
        <end position="297"/>
    </location>
</feature>
<dbReference type="SUPFAM" id="SSF53098">
    <property type="entry name" value="Ribonuclease H-like"/>
    <property type="match status" value="1"/>
</dbReference>
<dbReference type="PANTHER" id="PTHR45812:SF1">
    <property type="entry name" value="DNA POLYMERASE ZETA CATALYTIC SUBUNIT"/>
    <property type="match status" value="1"/>
</dbReference>
<dbReference type="Proteomes" id="UP001203297">
    <property type="component" value="Unassembled WGS sequence"/>
</dbReference>
<feature type="domain" description="DNA-directed DNA polymerase family B multifunctional" evidence="16">
    <location>
        <begin position="1006"/>
        <end position="1141"/>
    </location>
</feature>
<evidence type="ECO:0000256" key="6">
    <source>
        <dbReference type="ARBA" id="ARBA00022695"/>
    </source>
</evidence>
<evidence type="ECO:0000256" key="2">
    <source>
        <dbReference type="ARBA" id="ARBA00005755"/>
    </source>
</evidence>
<dbReference type="InterPro" id="IPR056435">
    <property type="entry name" value="DPOD/Z_N"/>
</dbReference>
<keyword evidence="7" id="KW-0479">Metal-binding</keyword>
<dbReference type="InterPro" id="IPR056447">
    <property type="entry name" value="REV3_N"/>
</dbReference>
<dbReference type="InterPro" id="IPR006134">
    <property type="entry name" value="DNA-dir_DNA_pol_B_multi_dom"/>
</dbReference>
<evidence type="ECO:0000256" key="1">
    <source>
        <dbReference type="ARBA" id="ARBA00001966"/>
    </source>
</evidence>
<evidence type="ECO:0000259" key="18">
    <source>
        <dbReference type="Pfam" id="PF14260"/>
    </source>
</evidence>
<evidence type="ECO:0000256" key="15">
    <source>
        <dbReference type="SAM" id="MobiDB-lite"/>
    </source>
</evidence>
<feature type="region of interest" description="Disordered" evidence="15">
    <location>
        <begin position="1490"/>
        <end position="1513"/>
    </location>
</feature>
<evidence type="ECO:0000256" key="13">
    <source>
        <dbReference type="ARBA" id="ARBA00023204"/>
    </source>
</evidence>
<evidence type="ECO:0000259" key="20">
    <source>
        <dbReference type="Pfam" id="PF24065"/>
    </source>
</evidence>
<dbReference type="GO" id="GO:0003677">
    <property type="term" value="F:DNA binding"/>
    <property type="evidence" value="ECO:0007669"/>
    <property type="project" value="InterPro"/>
</dbReference>
<evidence type="ECO:0000256" key="9">
    <source>
        <dbReference type="ARBA" id="ARBA00022833"/>
    </source>
</evidence>
<keyword evidence="11" id="KW-0408">Iron</keyword>
<dbReference type="GO" id="GO:0051536">
    <property type="term" value="F:iron-sulfur cluster binding"/>
    <property type="evidence" value="ECO:0007669"/>
    <property type="project" value="UniProtKB-KW"/>
</dbReference>
<dbReference type="GO" id="GO:0042276">
    <property type="term" value="P:error-prone translesion synthesis"/>
    <property type="evidence" value="ECO:0007669"/>
    <property type="project" value="TreeGrafter"/>
</dbReference>
<dbReference type="Gene3D" id="3.30.342.10">
    <property type="entry name" value="DNA Polymerase, chain B, domain 1"/>
    <property type="match status" value="1"/>
</dbReference>
<keyword evidence="12" id="KW-0411">Iron-sulfur</keyword>
<evidence type="ECO:0000256" key="3">
    <source>
        <dbReference type="ARBA" id="ARBA00012417"/>
    </source>
</evidence>
<sequence length="1525" mass="172861">MILRSPVLQVQITQIDYSLDVPDSLDNTNLQKVPVLRIYGASSVGKKCCLHIHQVYPYFFVEYTGKMNPGSDLMAPRSKVRHYIGRLIDSLNYAISLSIKRDPQSPRSRFVRAVVLVKGIHFYGFSSSYFPFLKIYIADPALVSRAVAIMQSGSIMGTPFNTFESHLNYVLQFLCDYGLYGCGWIQLEDVWQRGVDGDEGHPASGPSFKPSVYFRQSRMALEFDTVAPLIINRHSFTPRYLHHKLDIPQPSSSSEHLVLGVRELWDDERRRRIAAGLSPSPDLPQDPSANSRGKGGGWVAEARWWDQLRQRIEKERGTEIGEELDVRDSGWERWTMTTFESVEALWEDKYRVWKPDRETDEVNPYAGSNGSSSQDAGPINQSTVEVDEALLSSQELSALEEQGEGFEVNPSTDDKEHLTDDDRIDDNDPVDEPQLEEPSQRMTPKSPQDHQGILSNECSVTPISSQTSRDRILETPRKRRRRSPEIIAESWETGHSGRPHEFQDLTGGGKSQSSEPAEHFFIPAPEAVTKEWLDDNERRPMKRLRIALEPDTPESISKFELFPINPGKNGILSGTHHPRVFSAQAKEIKNAFIYAIGPPPASDLLSNLESRGQPNKLYQDPHYSREEDVPERPWEFAGLVYHLKKGDGLSILEEWQSSSCTETVTKKGSTEERNVFEDRLDRTGVGGWEYASAPPSVSQVRRWLKFTEHTQLFEKPQARSQATGPYGFKDTPPRGSNSNFCPSFIAPSQGKFVPNPSTDPLVAILYSFQDSDVESCLFGFRKGVILVGNALLNSRTLRDIPSQIVTTELDLLNSVVDLVLELDPDVIAGWEIQSSSWGYLGARGLQYGLDVQELIARATGRTSSGGNVQWDARTTSTFQVSGRHVLNLWKIMRTELELSTYTLENTVFHLLRRRIPKYAPSTLTEWYNSPIPAHRARLLHHLLEHTVLALQMLEATDLIAKTAEFARVFGVDFFSVISRGSQFKVESFMFRIAKPESFVLRSPNKNEPLVVLDFQSLYPSVMIAYNYCYSTCLGRVTPFKGQYKFGVSEINLPPRLLATLQDHITVAPNGIMYVKPEVRRGLLGRMLTELLDTRVMVKQAMKRTHDNRTLTRMLDARQLGLKYIANVTYGYTSATFSGRMPQFLVHILSGKTKEQAFRIGHDIADEVTKLNPVPIKLKFEKVYLPCVLMAKKRYVGFKYENPDDIEPTFDAKGIETVRRDGVPAQRKMTETALKVLFRTQDLSDVKRYCYRSWSKILENKVSIQDFIFSREVRMGTYSDKVPPPPGVIVAARRQLEDPNNEAQYGDRISYIIARGAPHERLVDRAVAPEELLDGERQLDGTYIQLVGADVRGWYEEMPRRIRADGVDSSLTSPEKKLKGVMTPGRLKIEEHFRNSQCILCRSFSEVGLCERCRTTSAETISGLLSQVRISEKRLQTVHDVCTTCTRSEPLEPVRCVSLDCPWLFQRKKVEKQAEDIGTLEDFILELDSGDDIRENRGEPDEGLQEGGGERLNRGALWLWDDTEEE</sequence>
<keyword evidence="9" id="KW-0862">Zinc</keyword>
<evidence type="ECO:0000259" key="17">
    <source>
        <dbReference type="Pfam" id="PF03104"/>
    </source>
</evidence>
<proteinExistence type="inferred from homology"/>
<dbReference type="GO" id="GO:0046872">
    <property type="term" value="F:metal ion binding"/>
    <property type="evidence" value="ECO:0007669"/>
    <property type="project" value="UniProtKB-KW"/>
</dbReference>
<feature type="domain" description="DNA polymerase zeta catalytic subunit N-terminal" evidence="20">
    <location>
        <begin position="8"/>
        <end position="53"/>
    </location>
</feature>
<dbReference type="InterPro" id="IPR006172">
    <property type="entry name" value="DNA-dir_DNA_pol_B"/>
</dbReference>
<evidence type="ECO:0000256" key="4">
    <source>
        <dbReference type="ARBA" id="ARBA00021589"/>
    </source>
</evidence>
<comment type="caution">
    <text evidence="21">The sequence shown here is derived from an EMBL/GenBank/DDBJ whole genome shotgun (WGS) entry which is preliminary data.</text>
</comment>
<dbReference type="InterPro" id="IPR042087">
    <property type="entry name" value="DNA_pol_B_thumb"/>
</dbReference>
<reference evidence="21" key="1">
    <citation type="journal article" date="2022" name="New Phytol.">
        <title>Evolutionary transition to the ectomycorrhizal habit in the genomes of a hyperdiverse lineage of mushroom-forming fungi.</title>
        <authorList>
            <person name="Looney B."/>
            <person name="Miyauchi S."/>
            <person name="Morin E."/>
            <person name="Drula E."/>
            <person name="Courty P.E."/>
            <person name="Kohler A."/>
            <person name="Kuo A."/>
            <person name="LaButti K."/>
            <person name="Pangilinan J."/>
            <person name="Lipzen A."/>
            <person name="Riley R."/>
            <person name="Andreopoulos W."/>
            <person name="He G."/>
            <person name="Johnson J."/>
            <person name="Nolan M."/>
            <person name="Tritt A."/>
            <person name="Barry K.W."/>
            <person name="Grigoriev I.V."/>
            <person name="Nagy L.G."/>
            <person name="Hibbett D."/>
            <person name="Henrissat B."/>
            <person name="Matheny P.B."/>
            <person name="Labbe J."/>
            <person name="Martin F.M."/>
        </authorList>
    </citation>
    <scope>NUCLEOTIDE SEQUENCE</scope>
    <source>
        <strain evidence="21">BPL690</strain>
    </source>
</reference>
<keyword evidence="10" id="KW-0239">DNA-directed DNA polymerase</keyword>
<keyword evidence="6" id="KW-0548">Nucleotidyltransferase</keyword>
<dbReference type="InterPro" id="IPR036397">
    <property type="entry name" value="RNaseH_sf"/>
</dbReference>
<dbReference type="EMBL" id="WTXG01000001">
    <property type="protein sequence ID" value="KAI0308195.1"/>
    <property type="molecule type" value="Genomic_DNA"/>
</dbReference>
<dbReference type="InterPro" id="IPR030559">
    <property type="entry name" value="PolZ_Rev3"/>
</dbReference>
<comment type="similarity">
    <text evidence="2">Belongs to the DNA polymerase type-B family.</text>
</comment>
<comment type="catalytic activity">
    <reaction evidence="14">
        <text>DNA(n) + a 2'-deoxyribonucleoside 5'-triphosphate = DNA(n+1) + diphosphate</text>
        <dbReference type="Rhea" id="RHEA:22508"/>
        <dbReference type="Rhea" id="RHEA-COMP:17339"/>
        <dbReference type="Rhea" id="RHEA-COMP:17340"/>
        <dbReference type="ChEBI" id="CHEBI:33019"/>
        <dbReference type="ChEBI" id="CHEBI:61560"/>
        <dbReference type="ChEBI" id="CHEBI:173112"/>
        <dbReference type="EC" id="2.7.7.7"/>
    </reaction>
</comment>
<dbReference type="CDD" id="cd05778">
    <property type="entry name" value="DNA_polB_zeta_exo"/>
    <property type="match status" value="1"/>
</dbReference>
<feature type="compositionally biased region" description="Low complexity" evidence="15">
    <location>
        <begin position="277"/>
        <end position="288"/>
    </location>
</feature>
<dbReference type="SMART" id="SM00486">
    <property type="entry name" value="POLBc"/>
    <property type="match status" value="1"/>
</dbReference>